<name>Q01ZJ9_SOLUE</name>
<dbReference type="AlphaFoldDB" id="Q01ZJ9"/>
<gene>
    <name evidence="6" type="ordered locus">Acid_3949</name>
</gene>
<organism evidence="6">
    <name type="scientific">Solibacter usitatus (strain Ellin6076)</name>
    <dbReference type="NCBI Taxonomy" id="234267"/>
    <lineage>
        <taxon>Bacteria</taxon>
        <taxon>Pseudomonadati</taxon>
        <taxon>Acidobacteriota</taxon>
        <taxon>Terriglobia</taxon>
        <taxon>Bryobacterales</taxon>
        <taxon>Solibacteraceae</taxon>
        <taxon>Candidatus Solibacter</taxon>
    </lineage>
</organism>
<dbReference type="Gene3D" id="2.40.160.50">
    <property type="entry name" value="membrane protein fhac: a member of the omp85/tpsb transporter family"/>
    <property type="match status" value="1"/>
</dbReference>
<evidence type="ECO:0000256" key="1">
    <source>
        <dbReference type="ARBA" id="ARBA00004370"/>
    </source>
</evidence>
<dbReference type="InterPro" id="IPR039910">
    <property type="entry name" value="D15-like"/>
</dbReference>
<dbReference type="Pfam" id="PF01103">
    <property type="entry name" value="Omp85"/>
    <property type="match status" value="1"/>
</dbReference>
<dbReference type="Pfam" id="PF07244">
    <property type="entry name" value="POTRA"/>
    <property type="match status" value="4"/>
</dbReference>
<feature type="domain" description="POTRA" evidence="5">
    <location>
        <begin position="360"/>
        <end position="447"/>
    </location>
</feature>
<evidence type="ECO:0000313" key="6">
    <source>
        <dbReference type="EMBL" id="ABJ84916.1"/>
    </source>
</evidence>
<dbReference type="GO" id="GO:0019867">
    <property type="term" value="C:outer membrane"/>
    <property type="evidence" value="ECO:0007669"/>
    <property type="project" value="InterPro"/>
</dbReference>
<keyword evidence="3" id="KW-0812">Transmembrane</keyword>
<dbReference type="InterPro" id="IPR034746">
    <property type="entry name" value="POTRA"/>
</dbReference>
<dbReference type="PANTHER" id="PTHR12815">
    <property type="entry name" value="SORTING AND ASSEMBLY MACHINERY SAMM50 PROTEIN FAMILY MEMBER"/>
    <property type="match status" value="1"/>
</dbReference>
<comment type="subcellular location">
    <subcellularLocation>
        <location evidence="1">Membrane</location>
    </subcellularLocation>
</comment>
<dbReference type="HOGENOM" id="CLU_282519_0_0_0"/>
<protein>
    <submittedName>
        <fullName evidence="6">Surface antigen (D15)</fullName>
    </submittedName>
</protein>
<dbReference type="eggNOG" id="COG4775">
    <property type="taxonomic scope" value="Bacteria"/>
</dbReference>
<sequence precursor="true">MGSLRATVSPDMAVRIALAICLFTSCICAADLASRSSYEGRPIVAVRFDPPAQPLAGPDLQRLAPFKAGTPLHLSDVRSFIKRLYDTGQFSDVEVDTEPAPAGLTVVIRTSQQWFVGPVEVHGKASAPPNLGQLVNATRLDLGTPFSDDEVQTAVNGIRRLLERNGLYRATITPDVRRDAEHQQVAITFEVDAGKRARLMLPAITGETRLPAGDVAAAAKYKGPLFFPWKLATQQNLQSGLQNIRKKYQKQDRLTASVTLTRTDLLKDSYRVQPTINVVGGPKIRIVAKEAKVSKGTLQKYVPVYDQETVNRDLLVTGARNLRDYFQTQGYFEVQVDFNTRDVDPDHQEIAYVISLGERHRVVDVEIQGNQYFSTEVIRERIFTQPKGVLTLRHGRYSQSLADRDEKAIQALYRDNGFRDAAVTATTTDDVKGKTGDVAVTFAIAEGPQYVVSSLEVTGITRPDRQQLLNSLASAVGQPFSETNLALDRDYLLRQYQSTGYPNAAVDSKVVPGPSPHQMAVTFTVNEGMPQTVRDVVITGLRTTRRRLTNPAMELKPGEPLSWTRMGEIQRNLYDLGVFDKVDMAIQNPDGDLQEKYVDYHFTEGHLYNMAIGVGAEIARIGGNQSSLDNPGGATGFAPRFDLELSRLNMWGLGHSVNFKGRYSTLDRRLSLNYLAPRFHNVEGRNISVTALYDNTRDVLTFTAVRVQGALQVSQKLSKATNLLMRYSWTNNRIDAGTLKIDPLLIPLYSQASHIGLLAANLVQDRRDDSADAHRGYFNSLDFGVAEHAFGGNRNFLRFLGRNSYYKTVKTHYVLASNTEFGVIRPFATGSIDPNNYVPLPERFFGGGGNSLRAFPVNQAGPRDPVTGFPIGGDALFFHQTELRFPFLSDNMQGVIFHDMGNIYSKLSDLSFRVHQKDLEDFNYMAHAAGFGVRYRTPLGPISVDLAYSINPPTFNGLNGTYQQLLFGGATHTVTSVSHFQFFFSIGQAF</sequence>
<evidence type="ECO:0000256" key="3">
    <source>
        <dbReference type="ARBA" id="ARBA00022692"/>
    </source>
</evidence>
<dbReference type="PANTHER" id="PTHR12815:SF18">
    <property type="entry name" value="SORTING AND ASSEMBLY MACHINERY COMPONENT 50 HOMOLOG"/>
    <property type="match status" value="1"/>
</dbReference>
<accession>Q01ZJ9</accession>
<proteinExistence type="predicted"/>
<dbReference type="STRING" id="234267.Acid_3949"/>
<dbReference type="EMBL" id="CP000473">
    <property type="protein sequence ID" value="ABJ84916.1"/>
    <property type="molecule type" value="Genomic_DNA"/>
</dbReference>
<keyword evidence="4" id="KW-0472">Membrane</keyword>
<keyword evidence="2" id="KW-1134">Transmembrane beta strand</keyword>
<dbReference type="PROSITE" id="PS51257">
    <property type="entry name" value="PROKAR_LIPOPROTEIN"/>
    <property type="match status" value="1"/>
</dbReference>
<evidence type="ECO:0000256" key="4">
    <source>
        <dbReference type="ARBA" id="ARBA00023136"/>
    </source>
</evidence>
<dbReference type="PROSITE" id="PS51779">
    <property type="entry name" value="POTRA"/>
    <property type="match status" value="3"/>
</dbReference>
<evidence type="ECO:0000259" key="5">
    <source>
        <dbReference type="PROSITE" id="PS51779"/>
    </source>
</evidence>
<dbReference type="Gene3D" id="3.10.20.310">
    <property type="entry name" value="membrane protein fhac"/>
    <property type="match status" value="6"/>
</dbReference>
<dbReference type="InterPro" id="IPR010827">
    <property type="entry name" value="BamA/TamA_POTRA"/>
</dbReference>
<dbReference type="InterPro" id="IPR000184">
    <property type="entry name" value="Bac_surfAg_D15"/>
</dbReference>
<reference evidence="6" key="1">
    <citation type="submission" date="2006-10" db="EMBL/GenBank/DDBJ databases">
        <title>Complete sequence of Solibacter usitatus Ellin6076.</title>
        <authorList>
            <consortium name="US DOE Joint Genome Institute"/>
            <person name="Copeland A."/>
            <person name="Lucas S."/>
            <person name="Lapidus A."/>
            <person name="Barry K."/>
            <person name="Detter J.C."/>
            <person name="Glavina del Rio T."/>
            <person name="Hammon N."/>
            <person name="Israni S."/>
            <person name="Dalin E."/>
            <person name="Tice H."/>
            <person name="Pitluck S."/>
            <person name="Thompson L.S."/>
            <person name="Brettin T."/>
            <person name="Bruce D."/>
            <person name="Han C."/>
            <person name="Tapia R."/>
            <person name="Gilna P."/>
            <person name="Schmutz J."/>
            <person name="Larimer F."/>
            <person name="Land M."/>
            <person name="Hauser L."/>
            <person name="Kyrpides N."/>
            <person name="Mikhailova N."/>
            <person name="Janssen P.H."/>
            <person name="Kuske C.R."/>
            <person name="Richardson P."/>
        </authorList>
    </citation>
    <scope>NUCLEOTIDE SEQUENCE</scope>
    <source>
        <strain evidence="6">Ellin6076</strain>
    </source>
</reference>
<dbReference type="InParanoid" id="Q01ZJ9"/>
<feature type="domain" description="POTRA" evidence="5">
    <location>
        <begin position="450"/>
        <end position="528"/>
    </location>
</feature>
<evidence type="ECO:0000256" key="2">
    <source>
        <dbReference type="ARBA" id="ARBA00022452"/>
    </source>
</evidence>
<feature type="domain" description="POTRA" evidence="5">
    <location>
        <begin position="531"/>
        <end position="605"/>
    </location>
</feature>
<dbReference type="KEGG" id="sus:Acid_3949"/>